<keyword evidence="4 11" id="KW-0378">Hydrolase</keyword>
<evidence type="ECO:0000259" key="12">
    <source>
        <dbReference type="Pfam" id="PF01931"/>
    </source>
</evidence>
<dbReference type="RefSeq" id="WP_160918540.1">
    <property type="nucleotide sequence ID" value="NZ_WMEY01000002.1"/>
</dbReference>
<evidence type="ECO:0000256" key="8">
    <source>
        <dbReference type="ARBA" id="ARBA00048174"/>
    </source>
</evidence>
<evidence type="ECO:0000256" key="2">
    <source>
        <dbReference type="ARBA" id="ARBA00022723"/>
    </source>
</evidence>
<dbReference type="NCBIfam" id="NF002850">
    <property type="entry name" value="PRK03114.1"/>
    <property type="match status" value="1"/>
</dbReference>
<dbReference type="Proteomes" id="UP000447833">
    <property type="component" value="Unassembled WGS sequence"/>
</dbReference>
<comment type="caution">
    <text evidence="11">Lacks conserved residue(s) required for the propagation of feature annotation.</text>
</comment>
<dbReference type="GO" id="GO:0103023">
    <property type="term" value="F:ITPase activity"/>
    <property type="evidence" value="ECO:0007669"/>
    <property type="project" value="UniProtKB-EC"/>
</dbReference>
<comment type="function">
    <text evidence="11">Phosphatase that hydrolyzes non-canonical purine nucleotides such as XTP and ITP to their respective diphosphate derivatives. Probably excludes non-canonical purines from DNA/RNA precursor pool, thus preventing their incorporation into DNA/RNA and avoiding chromosomal lesions.</text>
</comment>
<gene>
    <name evidence="13" type="ORF">GLW07_05070</name>
</gene>
<dbReference type="AlphaFoldDB" id="A0A845EW17"/>
<dbReference type="InterPro" id="IPR026533">
    <property type="entry name" value="NTPase/PRRC1"/>
</dbReference>
<comment type="subunit">
    <text evidence="11">Homodimer.</text>
</comment>
<proteinExistence type="inferred from homology"/>
<evidence type="ECO:0000256" key="4">
    <source>
        <dbReference type="ARBA" id="ARBA00022801"/>
    </source>
</evidence>
<name>A0A845EW17_9BACL</name>
<comment type="similarity">
    <text evidence="10 11">Belongs to the YjjX NTPase family.</text>
</comment>
<dbReference type="GO" id="GO:0000166">
    <property type="term" value="F:nucleotide binding"/>
    <property type="evidence" value="ECO:0007669"/>
    <property type="project" value="UniProtKB-KW"/>
</dbReference>
<dbReference type="GO" id="GO:0009117">
    <property type="term" value="P:nucleotide metabolic process"/>
    <property type="evidence" value="ECO:0007669"/>
    <property type="project" value="UniProtKB-KW"/>
</dbReference>
<comment type="caution">
    <text evidence="13">The sequence shown here is derived from an EMBL/GenBank/DDBJ whole genome shotgun (WGS) entry which is preliminary data.</text>
</comment>
<comment type="cofactor">
    <cofactor evidence="11">
        <name>Mg(2+)</name>
        <dbReference type="ChEBI" id="CHEBI:18420"/>
    </cofactor>
    <cofactor evidence="11">
        <name>Mn(2+)</name>
        <dbReference type="ChEBI" id="CHEBI:29035"/>
    </cofactor>
    <text evidence="11">Binds 1 divalent metal cation per subunit; can use either Mg(2+) or Mn(2+).</text>
</comment>
<dbReference type="GO" id="GO:0046872">
    <property type="term" value="F:metal ion binding"/>
    <property type="evidence" value="ECO:0007669"/>
    <property type="project" value="UniProtKB-KW"/>
</dbReference>
<evidence type="ECO:0000256" key="11">
    <source>
        <dbReference type="HAMAP-Rule" id="MF_00648"/>
    </source>
</evidence>
<comment type="catalytic activity">
    <reaction evidence="8 11">
        <text>ITP + H2O = IDP + phosphate + H(+)</text>
        <dbReference type="Rhea" id="RHEA:28330"/>
        <dbReference type="ChEBI" id="CHEBI:15377"/>
        <dbReference type="ChEBI" id="CHEBI:15378"/>
        <dbReference type="ChEBI" id="CHEBI:43474"/>
        <dbReference type="ChEBI" id="CHEBI:58280"/>
        <dbReference type="ChEBI" id="CHEBI:61402"/>
        <dbReference type="EC" id="3.6.1.73"/>
    </reaction>
</comment>
<dbReference type="PANTHER" id="PTHR34699">
    <property type="match status" value="1"/>
</dbReference>
<sequence length="167" mass="17984">MNHLVVGSTNPVKINAVRNHFVGEVIGVDVDSGVADQPWGDEETLLGAKQRARAALATSESEIGIGLEGGVQIIEEKLYVCNWGALVDKNGTEVIAGGARFPLPDNIKIMLEEGKELGPVISEYASRADVSKKEGAIGIFTNGTVSRTDMYDHLVSLLIGQYQFQMR</sequence>
<evidence type="ECO:0000256" key="7">
    <source>
        <dbReference type="ARBA" id="ARBA00023211"/>
    </source>
</evidence>
<feature type="domain" description="Non-canonical purine NTP phosphatase/PRRC1" evidence="12">
    <location>
        <begin position="7"/>
        <end position="156"/>
    </location>
</feature>
<evidence type="ECO:0000256" key="9">
    <source>
        <dbReference type="ARBA" id="ARBA00048781"/>
    </source>
</evidence>
<feature type="binding site" evidence="11">
    <location>
        <begin position="8"/>
        <end position="13"/>
    </location>
    <ligand>
        <name>substrate</name>
    </ligand>
</feature>
<evidence type="ECO:0000256" key="3">
    <source>
        <dbReference type="ARBA" id="ARBA00022741"/>
    </source>
</evidence>
<dbReference type="Pfam" id="PF01931">
    <property type="entry name" value="NTPase_I-T"/>
    <property type="match status" value="1"/>
</dbReference>
<dbReference type="EC" id="3.6.1.73" evidence="11"/>
<feature type="binding site" evidence="11">
    <location>
        <position position="31"/>
    </location>
    <ligand>
        <name>Mg(2+)</name>
        <dbReference type="ChEBI" id="CHEBI:18420"/>
    </ligand>
</feature>
<keyword evidence="5 11" id="KW-0460">Magnesium</keyword>
<dbReference type="SUPFAM" id="SSF52972">
    <property type="entry name" value="ITPase-like"/>
    <property type="match status" value="1"/>
</dbReference>
<evidence type="ECO:0000313" key="13">
    <source>
        <dbReference type="EMBL" id="MYL62725.1"/>
    </source>
</evidence>
<evidence type="ECO:0000256" key="10">
    <source>
        <dbReference type="ARBA" id="ARBA00060855"/>
    </source>
</evidence>
<keyword evidence="3 11" id="KW-0547">Nucleotide-binding</keyword>
<protein>
    <recommendedName>
        <fullName evidence="11">Probable inosine/xanthosine triphosphatase</fullName>
        <shortName evidence="11">ITPase/XTPase</shortName>
        <ecNumber evidence="11">3.6.1.73</ecNumber>
    </recommendedName>
    <alternativeName>
        <fullName evidence="11">Non-canonical purine NTP phosphatase</fullName>
    </alternativeName>
    <alternativeName>
        <fullName evidence="11">Non-standard purine NTP phosphatase</fullName>
    </alternativeName>
    <alternativeName>
        <fullName evidence="11">Nucleoside-triphosphate phosphatase</fullName>
        <shortName evidence="11">NTPase</shortName>
    </alternativeName>
</protein>
<dbReference type="HAMAP" id="MF_00648">
    <property type="entry name" value="Non_canon_purine_NTPase_YjjX"/>
    <property type="match status" value="1"/>
</dbReference>
<comment type="cofactor">
    <cofactor evidence="1">
        <name>Mn(2+)</name>
        <dbReference type="ChEBI" id="CHEBI:29035"/>
    </cofactor>
</comment>
<feature type="binding site" evidence="11">
    <location>
        <position position="60"/>
    </location>
    <ligand>
        <name>Mg(2+)</name>
        <dbReference type="ChEBI" id="CHEBI:18420"/>
    </ligand>
</feature>
<keyword evidence="6 11" id="KW-0546">Nucleotide metabolism</keyword>
<reference evidence="13 14" key="1">
    <citation type="submission" date="2019-11" db="EMBL/GenBank/DDBJ databases">
        <title>Genome sequences of 17 halophilic strains isolated from different environments.</title>
        <authorList>
            <person name="Furrow R.E."/>
        </authorList>
    </citation>
    <scope>NUCLEOTIDE SEQUENCE [LARGE SCALE GENOMIC DNA]</scope>
    <source>
        <strain evidence="13 14">22506_14_FS</strain>
    </source>
</reference>
<keyword evidence="7 11" id="KW-0464">Manganese</keyword>
<dbReference type="InterPro" id="IPR029001">
    <property type="entry name" value="ITPase-like_fam"/>
</dbReference>
<dbReference type="Gene3D" id="3.90.950.10">
    <property type="match status" value="1"/>
</dbReference>
<keyword evidence="2 11" id="KW-0479">Metal-binding</keyword>
<evidence type="ECO:0000313" key="14">
    <source>
        <dbReference type="Proteomes" id="UP000447833"/>
    </source>
</evidence>
<dbReference type="FunFam" id="3.90.950.10:FF:000002">
    <property type="entry name" value="Inosine/xanthosine triphosphatase"/>
    <property type="match status" value="1"/>
</dbReference>
<dbReference type="EMBL" id="WMEY01000002">
    <property type="protein sequence ID" value="MYL62725.1"/>
    <property type="molecule type" value="Genomic_DNA"/>
</dbReference>
<accession>A0A845EW17</accession>
<organism evidence="13 14">
    <name type="scientific">Guptibacillus hwajinpoensis</name>
    <dbReference type="NCBI Taxonomy" id="208199"/>
    <lineage>
        <taxon>Bacteria</taxon>
        <taxon>Bacillati</taxon>
        <taxon>Bacillota</taxon>
        <taxon>Bacilli</taxon>
        <taxon>Bacillales</taxon>
        <taxon>Guptibacillaceae</taxon>
        <taxon>Guptibacillus</taxon>
    </lineage>
</organism>
<evidence type="ECO:0000256" key="5">
    <source>
        <dbReference type="ARBA" id="ARBA00022842"/>
    </source>
</evidence>
<dbReference type="InterPro" id="IPR050299">
    <property type="entry name" value="YjjX_NTPase"/>
</dbReference>
<comment type="catalytic activity">
    <reaction evidence="9 11">
        <text>XTP + H2O = XDP + phosphate + H(+)</text>
        <dbReference type="Rhea" id="RHEA:28406"/>
        <dbReference type="ChEBI" id="CHEBI:15377"/>
        <dbReference type="ChEBI" id="CHEBI:15378"/>
        <dbReference type="ChEBI" id="CHEBI:43474"/>
        <dbReference type="ChEBI" id="CHEBI:59884"/>
        <dbReference type="ChEBI" id="CHEBI:61314"/>
        <dbReference type="EC" id="3.6.1.73"/>
    </reaction>
</comment>
<evidence type="ECO:0000256" key="6">
    <source>
        <dbReference type="ARBA" id="ARBA00023080"/>
    </source>
</evidence>
<evidence type="ECO:0000256" key="1">
    <source>
        <dbReference type="ARBA" id="ARBA00001936"/>
    </source>
</evidence>
<dbReference type="PANTHER" id="PTHR34699:SF2">
    <property type="entry name" value="NON-CANONICAL PURINE NTP PHOSPHATASE_PRRC1 DOMAIN-CONTAINING PROTEIN"/>
    <property type="match status" value="1"/>
</dbReference>
<dbReference type="InterPro" id="IPR002786">
    <property type="entry name" value="Non_canon_purine_NTPase"/>
</dbReference>